<dbReference type="EMBL" id="UINC01030074">
    <property type="protein sequence ID" value="SVB13875.1"/>
    <property type="molecule type" value="Genomic_DNA"/>
</dbReference>
<name>A0A382BJB4_9ZZZZ</name>
<dbReference type="PANTHER" id="PTHR42941:SF1">
    <property type="entry name" value="SLL1037 PROTEIN"/>
    <property type="match status" value="1"/>
</dbReference>
<dbReference type="Gene3D" id="3.40.190.10">
    <property type="entry name" value="Periplasmic binding protein-like II"/>
    <property type="match status" value="2"/>
</dbReference>
<protein>
    <recommendedName>
        <fullName evidence="2">C4-dicarboxylate ABC transporter substrate-binding protein</fullName>
    </recommendedName>
</protein>
<evidence type="ECO:0000313" key="1">
    <source>
        <dbReference type="EMBL" id="SVB13875.1"/>
    </source>
</evidence>
<dbReference type="CDD" id="cd13568">
    <property type="entry name" value="PBP2_TAXI_TRAP_like_3"/>
    <property type="match status" value="1"/>
</dbReference>
<dbReference type="SUPFAM" id="SSF53850">
    <property type="entry name" value="Periplasmic binding protein-like II"/>
    <property type="match status" value="1"/>
</dbReference>
<proteinExistence type="predicted"/>
<dbReference type="AlphaFoldDB" id="A0A382BJB4"/>
<dbReference type="PANTHER" id="PTHR42941">
    <property type="entry name" value="SLL1037 PROTEIN"/>
    <property type="match status" value="1"/>
</dbReference>
<accession>A0A382BJB4</accession>
<organism evidence="1">
    <name type="scientific">marine metagenome</name>
    <dbReference type="NCBI Taxonomy" id="408172"/>
    <lineage>
        <taxon>unclassified sequences</taxon>
        <taxon>metagenomes</taxon>
        <taxon>ecological metagenomes</taxon>
    </lineage>
</organism>
<dbReference type="NCBIfam" id="TIGR02122">
    <property type="entry name" value="TRAP_TAXI"/>
    <property type="match status" value="1"/>
</dbReference>
<sequence length="334" mass="35723">MKKILSTLSSTLILFAALFSYNTVAKSAEFFTIGTGGPTGVYFQTGNAICKMLHKSAIAKEHGRKKGIDKAYRCTAPSTGGSNYNIGQIKDGEFQFGVAQSDWQFHAVNGSSKWEGKQFKGLRAVFSVHNEPFQIWASAKSGIKDFKGLKGKVVNIGNPGSGQRGTMEELMKAMGVDNSYFKSTTELTSSEQVKALCDGKIDAYGYSVGFPNGAMEQAATCAAKAKPINLTGGPVQGLIDGADYYAKAVIPAGTYTGQTSDATTFGVKATVVTSADVSEELVYLVTKAVFENFDDFRKQHPAFGPLEKKNMIADGLSAPLHPGAIKYYKEAGLM</sequence>
<evidence type="ECO:0008006" key="2">
    <source>
        <dbReference type="Google" id="ProtNLM"/>
    </source>
</evidence>
<gene>
    <name evidence="1" type="ORF">METZ01_LOCUS166729</name>
</gene>
<dbReference type="InterPro" id="IPR011852">
    <property type="entry name" value="TRAP_TAXI"/>
</dbReference>
<reference evidence="1" key="1">
    <citation type="submission" date="2018-05" db="EMBL/GenBank/DDBJ databases">
        <authorList>
            <person name="Lanie J.A."/>
            <person name="Ng W.-L."/>
            <person name="Kazmierczak K.M."/>
            <person name="Andrzejewski T.M."/>
            <person name="Davidsen T.M."/>
            <person name="Wayne K.J."/>
            <person name="Tettelin H."/>
            <person name="Glass J.I."/>
            <person name="Rusch D."/>
            <person name="Podicherti R."/>
            <person name="Tsui H.-C.T."/>
            <person name="Winkler M.E."/>
        </authorList>
    </citation>
    <scope>NUCLEOTIDE SEQUENCE</scope>
</reference>
<dbReference type="Pfam" id="PF16868">
    <property type="entry name" value="NMT1_3"/>
    <property type="match status" value="1"/>
</dbReference>